<accession>A0A6N2K2B2</accession>
<feature type="transmembrane region" description="Helical" evidence="8">
    <location>
        <begin position="173"/>
        <end position="198"/>
    </location>
</feature>
<keyword evidence="5 8" id="KW-1133">Transmembrane helix</keyword>
<keyword evidence="6 8" id="KW-0472">Membrane</keyword>
<evidence type="ECO:0000256" key="8">
    <source>
        <dbReference type="SAM" id="Phobius"/>
    </source>
</evidence>
<feature type="transmembrane region" description="Helical" evidence="8">
    <location>
        <begin position="294"/>
        <end position="316"/>
    </location>
</feature>
<sequence>MDPPETQELVGKSPTDSSKQALPISEQDQAHQTRARSSPLSILMEHSIQGFSGSFFKVVTDFYWKDVQKVQPSAVQLYMGLYYIPWVMKPIWGLFTDVFPVRGYKRRPYFLVAGVLGGVSALMVASLGKVPIAVALSCLVGITAGIAIADVTIDACIAKYSIEIRALAQTCNLFVGFASLALLAVPPALLIVLGFVIYEERSAALQSEKKRAVEDLRHSMSTIKCVKPSLYMYLSLALSISTHEGQFYWYTDPKAGPAFSQEFVGIIYAIGALASIVGVLIYQKTLKDYPFRSLLLYAQLLYGVSGMLDLIFFLRWNLVLGIPDYFFVIMEECVSESYPELVVQHIWYL</sequence>
<reference evidence="9" key="1">
    <citation type="submission" date="2019-03" db="EMBL/GenBank/DDBJ databases">
        <authorList>
            <person name="Mank J."/>
            <person name="Almeida P."/>
        </authorList>
    </citation>
    <scope>NUCLEOTIDE SEQUENCE</scope>
    <source>
        <strain evidence="9">78183</strain>
    </source>
</reference>
<evidence type="ECO:0000256" key="3">
    <source>
        <dbReference type="ARBA" id="ARBA00022448"/>
    </source>
</evidence>
<feature type="transmembrane region" description="Helical" evidence="8">
    <location>
        <begin position="109"/>
        <end position="127"/>
    </location>
</feature>
<evidence type="ECO:0008006" key="10">
    <source>
        <dbReference type="Google" id="ProtNLM"/>
    </source>
</evidence>
<evidence type="ECO:0000256" key="1">
    <source>
        <dbReference type="ARBA" id="ARBA00004141"/>
    </source>
</evidence>
<organism evidence="9">
    <name type="scientific">Salix viminalis</name>
    <name type="common">Common osier</name>
    <name type="synonym">Basket willow</name>
    <dbReference type="NCBI Taxonomy" id="40686"/>
    <lineage>
        <taxon>Eukaryota</taxon>
        <taxon>Viridiplantae</taxon>
        <taxon>Streptophyta</taxon>
        <taxon>Embryophyta</taxon>
        <taxon>Tracheophyta</taxon>
        <taxon>Spermatophyta</taxon>
        <taxon>Magnoliopsida</taxon>
        <taxon>eudicotyledons</taxon>
        <taxon>Gunneridae</taxon>
        <taxon>Pentapetalae</taxon>
        <taxon>rosids</taxon>
        <taxon>fabids</taxon>
        <taxon>Malpighiales</taxon>
        <taxon>Salicaceae</taxon>
        <taxon>Saliceae</taxon>
        <taxon>Salix</taxon>
    </lineage>
</organism>
<dbReference type="PANTHER" id="PTHR31585:SF44">
    <property type="entry name" value="FOLATE-BIOPTERIN TRANSPORTER 6-RELATED"/>
    <property type="match status" value="1"/>
</dbReference>
<comment type="similarity">
    <text evidence="2">Belongs to the major facilitator superfamily. Folate-biopterin transporter (TC 2.A.71) family.</text>
</comment>
<comment type="subcellular location">
    <subcellularLocation>
        <location evidence="1">Membrane</location>
        <topology evidence="1">Multi-pass membrane protein</topology>
    </subcellularLocation>
</comment>
<dbReference type="GO" id="GO:0016020">
    <property type="term" value="C:membrane"/>
    <property type="evidence" value="ECO:0007669"/>
    <property type="project" value="UniProtKB-SubCell"/>
</dbReference>
<feature type="transmembrane region" description="Helical" evidence="8">
    <location>
        <begin position="133"/>
        <end position="153"/>
    </location>
</feature>
<feature type="region of interest" description="Disordered" evidence="7">
    <location>
        <begin position="1"/>
        <end position="32"/>
    </location>
</feature>
<evidence type="ECO:0000313" key="9">
    <source>
        <dbReference type="EMBL" id="VFU22016.1"/>
    </source>
</evidence>
<dbReference type="InterPro" id="IPR039309">
    <property type="entry name" value="BT1"/>
</dbReference>
<dbReference type="EMBL" id="CAADRP010000025">
    <property type="protein sequence ID" value="VFU22016.1"/>
    <property type="molecule type" value="Genomic_DNA"/>
</dbReference>
<proteinExistence type="inferred from homology"/>
<keyword evidence="3" id="KW-0813">Transport</keyword>
<dbReference type="AlphaFoldDB" id="A0A6N2K2B2"/>
<keyword evidence="4 8" id="KW-0812">Transmembrane</keyword>
<feature type="compositionally biased region" description="Polar residues" evidence="7">
    <location>
        <begin position="14"/>
        <end position="32"/>
    </location>
</feature>
<dbReference type="InterPro" id="IPR036259">
    <property type="entry name" value="MFS_trans_sf"/>
</dbReference>
<evidence type="ECO:0000256" key="5">
    <source>
        <dbReference type="ARBA" id="ARBA00022989"/>
    </source>
</evidence>
<evidence type="ECO:0000256" key="4">
    <source>
        <dbReference type="ARBA" id="ARBA00022692"/>
    </source>
</evidence>
<name>A0A6N2K2B2_SALVM</name>
<evidence type="ECO:0000256" key="2">
    <source>
        <dbReference type="ARBA" id="ARBA00007015"/>
    </source>
</evidence>
<dbReference type="PANTHER" id="PTHR31585">
    <property type="entry name" value="FOLATE-BIOPTERIN TRANSPORTER 1, CHLOROPLASTIC"/>
    <property type="match status" value="1"/>
</dbReference>
<protein>
    <recommendedName>
        <fullName evidence="10">Major facilitator superfamily associated domain-containing protein</fullName>
    </recommendedName>
</protein>
<dbReference type="Gene3D" id="1.20.1250.20">
    <property type="entry name" value="MFS general substrate transporter like domains"/>
    <property type="match status" value="1"/>
</dbReference>
<gene>
    <name evidence="9" type="ORF">SVIM_LOCUS19144</name>
</gene>
<evidence type="ECO:0000256" key="6">
    <source>
        <dbReference type="ARBA" id="ARBA00023136"/>
    </source>
</evidence>
<dbReference type="Pfam" id="PF03092">
    <property type="entry name" value="BT1"/>
    <property type="match status" value="2"/>
</dbReference>
<evidence type="ECO:0000256" key="7">
    <source>
        <dbReference type="SAM" id="MobiDB-lite"/>
    </source>
</evidence>
<dbReference type="SUPFAM" id="SSF103473">
    <property type="entry name" value="MFS general substrate transporter"/>
    <property type="match status" value="1"/>
</dbReference>
<feature type="transmembrane region" description="Helical" evidence="8">
    <location>
        <begin position="263"/>
        <end position="282"/>
    </location>
</feature>